<gene>
    <name evidence="1" type="ORF">GCM10009123_09230</name>
</gene>
<dbReference type="RefSeq" id="WP_343987262.1">
    <property type="nucleotide sequence ID" value="NZ_BAAAFM010000003.1"/>
</dbReference>
<reference evidence="1 2" key="1">
    <citation type="journal article" date="2019" name="Int. J. Syst. Evol. Microbiol.">
        <title>The Global Catalogue of Microorganisms (GCM) 10K type strain sequencing project: providing services to taxonomists for standard genome sequencing and annotation.</title>
        <authorList>
            <consortium name="The Broad Institute Genomics Platform"/>
            <consortium name="The Broad Institute Genome Sequencing Center for Infectious Disease"/>
            <person name="Wu L."/>
            <person name="Ma J."/>
        </authorList>
    </citation>
    <scope>NUCLEOTIDE SEQUENCE [LARGE SCALE GENOMIC DNA]</scope>
    <source>
        <strain evidence="1 2">JCM 16211</strain>
    </source>
</reference>
<name>A0ABN0SX28_9GAMM</name>
<protein>
    <submittedName>
        <fullName evidence="1">Uncharacterized protein</fullName>
    </submittedName>
</protein>
<evidence type="ECO:0000313" key="1">
    <source>
        <dbReference type="EMBL" id="GAA0204085.1"/>
    </source>
</evidence>
<proteinExistence type="predicted"/>
<dbReference type="Proteomes" id="UP001501221">
    <property type="component" value="Unassembled WGS sequence"/>
</dbReference>
<organism evidence="1 2">
    <name type="scientific">Kangiella japonica</name>
    <dbReference type="NCBI Taxonomy" id="647384"/>
    <lineage>
        <taxon>Bacteria</taxon>
        <taxon>Pseudomonadati</taxon>
        <taxon>Pseudomonadota</taxon>
        <taxon>Gammaproteobacteria</taxon>
        <taxon>Kangiellales</taxon>
        <taxon>Kangiellaceae</taxon>
        <taxon>Kangiella</taxon>
    </lineage>
</organism>
<comment type="caution">
    <text evidence="1">The sequence shown here is derived from an EMBL/GenBank/DDBJ whole genome shotgun (WGS) entry which is preliminary data.</text>
</comment>
<accession>A0ABN0SX28</accession>
<evidence type="ECO:0000313" key="2">
    <source>
        <dbReference type="Proteomes" id="UP001501221"/>
    </source>
</evidence>
<keyword evidence="2" id="KW-1185">Reference proteome</keyword>
<dbReference type="EMBL" id="BAAAFM010000003">
    <property type="protein sequence ID" value="GAA0204085.1"/>
    <property type="molecule type" value="Genomic_DNA"/>
</dbReference>
<sequence length="447" mass="51965">MNSKRVSIYDSVMGSGKSTFIIEHLNSVKTPFIICVERQSEVDRLAQGIKGAVALSDLKKSSKKPMLELLKNCLAERKSIISTHQLMALWDEAVKAYVREYGYELYLDETLSGILEPMSISKRDVSKLIEEGKLVVNTQGSLDKVEVVRPFLDRYQKYERTIRNKDCYLSSTGILIEAPKPDFITSFKKVTVLTYLFEGSLMWAYFKLHGIKYQLLSILDGKPVPHKEPSGSQFSELITIYEGKHNGQRSDSSYSKNWYKREANLKKAMKQLRQVVDNSCYRKLHIAYTVHGCLKDTFHHQSFSNKVINRKYHGPDRNKLSPEEMELVTLLPQNMRGSNDFAHKRFMAYMVNTYMKPPVINLLRDSCMFEEDELKTLQDNYALSQLIQWLWRGCIRKGEPMTVYIPSKRMRELFKTWLGVSVGTMGKKRNSNKLKRNYKQEEEWPHF</sequence>